<dbReference type="EMBL" id="FR796427">
    <property type="protein sequence ID" value="CAJ08365.1"/>
    <property type="molecule type" value="Genomic_DNA"/>
</dbReference>
<feature type="region of interest" description="Disordered" evidence="2">
    <location>
        <begin position="111"/>
        <end position="131"/>
    </location>
</feature>
<feature type="compositionally biased region" description="Low complexity" evidence="2">
    <location>
        <begin position="677"/>
        <end position="686"/>
    </location>
</feature>
<dbReference type="InParanoid" id="Q4Q685"/>
<keyword evidence="5" id="KW-1185">Reference proteome</keyword>
<dbReference type="VEuPathDB" id="TriTrypDB:LmjF.31.1770"/>
<feature type="compositionally biased region" description="Polar residues" evidence="2">
    <location>
        <begin position="980"/>
        <end position="996"/>
    </location>
</feature>
<name>Q4Q685_LEIMA</name>
<feature type="region of interest" description="Disordered" evidence="2">
    <location>
        <begin position="837"/>
        <end position="888"/>
    </location>
</feature>
<feature type="region of interest" description="Disordered" evidence="2">
    <location>
        <begin position="656"/>
        <end position="694"/>
    </location>
</feature>
<feature type="compositionally biased region" description="Low complexity" evidence="2">
    <location>
        <begin position="72"/>
        <end position="87"/>
    </location>
</feature>
<gene>
    <name evidence="4" type="ORF">LMJF_31_1770</name>
</gene>
<dbReference type="GeneID" id="5654108"/>
<keyword evidence="3" id="KW-1133">Transmembrane helix</keyword>
<feature type="compositionally biased region" description="Polar residues" evidence="2">
    <location>
        <begin position="791"/>
        <end position="802"/>
    </location>
</feature>
<feature type="region of interest" description="Disordered" evidence="2">
    <location>
        <begin position="778"/>
        <end position="802"/>
    </location>
</feature>
<protein>
    <submittedName>
        <fullName evidence="4">Uncharacterized protein</fullName>
    </submittedName>
</protein>
<sequence>MSLFSSTPTPEDTTPPPSNATLLTSTAQLQPHLCYYYHQHYSHAPHILPLRNPGLLEQRDVGDDSLQLPREAAAPGPSVASPIAPSSPQRILRVHQPLVYAPWGMMPQFMPQPADGTPTHQPHATPGAPVSPTTATVIAQGAPAISLDLPVPRSPDKQVRTYCALALFVLMAAMGLLLSSFFTPICTACLNFTRSVTDVQDPAVYKRSIEGSLGMQISAYAAFSPCTVFKRHACDTITADQVSGWMRSITNGMQAPFPDLFSYSGIDRARVSSCSYICLPAATAHPVPQLQNTAAPVVIDWRAFRSDCGPTPPALPLHAHHGWRSGGSGLGNVLTGLRAHEREPHSHPPLAAPGQGDAPGHNAPTHAPPAAGTPQGGNVSHVRIVLHSSLPQGAKAAFTLTCDSDTDTVPMLNLTTIYNADVSAYLPDDTDASSSKMVSAADLITRADPKNVVREYQPVMRTCAEYLAACATIETGYYIVIAPASPLHRCGQEPVSRPSSPSQSSATAAKVLICDITVYEPTAYAAGAMRFTATAQLAMNMVVYPSNVRFPSSAAGAPVCLTPSAILLVFAEAFMLLTIVLIAVAVGMAPAQRAKLRQLRAALDVDASVAMEILYRAQGAVAAAMPLTAAPAPAAPRTPHEPGAEAGHATNEPAAATADDASPMSFTSPSTAPPQPHTQTPQQQPSVAHTPQSALSGTAAAMLLVPPYHQLGGPTVPGTSGSGSVGVPGIMAGRHPSPYSEGYYLQPEHGPRNAAAPRRDAADGVVPPAGAAHTLLAAAAAPQGERDRSTTTRGASYTASPGTSLVAQEKSVVCSSSGVRDVSVRNVTLHRIGRRWQRQRGTAGVVHPDAGVGSDEDRDADGGERAAREDAYQRSAPPQPPAISGGAGSGIGCAMAPMWAPAAPGALPARGHQPDPLADEAHAADAVSPPALMSVEHPEPLMPVSVATGWMFARSRHIASQSMLEESSSSARTAEERNATGASTPGNWPGSDTESGLGSDDRLPLASYVLPENSPGERTIQLFLLRARKSYTRLRRKQVRVLTKLLLYVKAAAFTALVFTLVCTGLQLSGVSARGREGLQFRGGDTLSDDYVLNASHVALMSLSLACVVVAVVLDFAVERKRLW</sequence>
<evidence type="ECO:0000313" key="5">
    <source>
        <dbReference type="Proteomes" id="UP000000542"/>
    </source>
</evidence>
<feature type="transmembrane region" description="Helical" evidence="3">
    <location>
        <begin position="162"/>
        <end position="182"/>
    </location>
</feature>
<dbReference type="OMA" id="MQISAYA"/>
<feature type="region of interest" description="Disordered" evidence="2">
    <location>
        <begin position="631"/>
        <end position="650"/>
    </location>
</feature>
<dbReference type="RefSeq" id="XP_001685163.1">
    <property type="nucleotide sequence ID" value="XM_001685111.1"/>
</dbReference>
<dbReference type="PANTHER" id="PTHR13037">
    <property type="entry name" value="FORMIN"/>
    <property type="match status" value="1"/>
</dbReference>
<feature type="transmembrane region" description="Helical" evidence="3">
    <location>
        <begin position="565"/>
        <end position="589"/>
    </location>
</feature>
<dbReference type="KEGG" id="lma:LMJF_31_1770"/>
<organism evidence="4 5">
    <name type="scientific">Leishmania major</name>
    <dbReference type="NCBI Taxonomy" id="5664"/>
    <lineage>
        <taxon>Eukaryota</taxon>
        <taxon>Discoba</taxon>
        <taxon>Euglenozoa</taxon>
        <taxon>Kinetoplastea</taxon>
        <taxon>Metakinetoplastina</taxon>
        <taxon>Trypanosomatida</taxon>
        <taxon>Trypanosomatidae</taxon>
        <taxon>Leishmaniinae</taxon>
        <taxon>Leishmania</taxon>
    </lineage>
</organism>
<dbReference type="HOGENOM" id="CLU_279987_0_0_1"/>
<keyword evidence="3" id="KW-0472">Membrane</keyword>
<reference evidence="4 5" key="2">
    <citation type="journal article" date="2011" name="Genome Res.">
        <title>Chromosome and gene copy number variation allow major structural change between species and strains of Leishmania.</title>
        <authorList>
            <person name="Rogers M.B."/>
            <person name="Hilley J.D."/>
            <person name="Dickens N.J."/>
            <person name="Wilkes J."/>
            <person name="Bates P.A."/>
            <person name="Depledge D.P."/>
            <person name="Harris D."/>
            <person name="Her Y."/>
            <person name="Herzyk P."/>
            <person name="Imamura H."/>
            <person name="Otto T.D."/>
            <person name="Sanders M."/>
            <person name="Seeger K."/>
            <person name="Dujardin J.C."/>
            <person name="Berriman M."/>
            <person name="Smith D.F."/>
            <person name="Hertz-Fowler C."/>
            <person name="Mottram J.C."/>
        </authorList>
    </citation>
    <scope>NUCLEOTIDE SEQUENCE [LARGE SCALE GENOMIC DNA]</scope>
    <source>
        <strain evidence="5">MHOM/IL/81/Friedlin</strain>
    </source>
</reference>
<feature type="compositionally biased region" description="Low complexity" evidence="2">
    <location>
        <begin position="358"/>
        <end position="378"/>
    </location>
</feature>
<reference evidence="4 5" key="1">
    <citation type="journal article" date="2005" name="Science">
        <title>The genome of the kinetoplastid parasite, Leishmania major.</title>
        <authorList>
            <person name="Ivens A.C."/>
            <person name="Peacock C.S."/>
            <person name="Worthey E.A."/>
            <person name="Murphy L."/>
            <person name="Aggarwal G."/>
            <person name="Berriman M."/>
            <person name="Sisk E."/>
            <person name="Rajandream M.A."/>
            <person name="Adlem E."/>
            <person name="Aert R."/>
            <person name="Anupama A."/>
            <person name="Apostolou Z."/>
            <person name="Attipoe P."/>
            <person name="Bason N."/>
            <person name="Bauser C."/>
            <person name="Beck A."/>
            <person name="Beverley S.M."/>
            <person name="Bianchettin G."/>
            <person name="Borzym K."/>
            <person name="Bothe G."/>
            <person name="Bruschi C.V."/>
            <person name="Collins M."/>
            <person name="Cadag E."/>
            <person name="Ciarloni L."/>
            <person name="Clayton C."/>
            <person name="Coulson R.M."/>
            <person name="Cronin A."/>
            <person name="Cruz A.K."/>
            <person name="Davies R.M."/>
            <person name="De Gaudenzi J."/>
            <person name="Dobson D.E."/>
            <person name="Duesterhoeft A."/>
            <person name="Fazelina G."/>
            <person name="Fosker N."/>
            <person name="Frasch A.C."/>
            <person name="Fraser A."/>
            <person name="Fuchs M."/>
            <person name="Gabel C."/>
            <person name="Goble A."/>
            <person name="Goffeau A."/>
            <person name="Harris D."/>
            <person name="Hertz-Fowler C."/>
            <person name="Hilbert H."/>
            <person name="Horn D."/>
            <person name="Huang Y."/>
            <person name="Klages S."/>
            <person name="Knights A."/>
            <person name="Kube M."/>
            <person name="Larke N."/>
            <person name="Litvin L."/>
            <person name="Lord A."/>
            <person name="Louie T."/>
            <person name="Marra M."/>
            <person name="Masuy D."/>
            <person name="Matthews K."/>
            <person name="Michaeli S."/>
            <person name="Mottram J.C."/>
            <person name="Muller-Auer S."/>
            <person name="Munden H."/>
            <person name="Nelson S."/>
            <person name="Norbertczak H."/>
            <person name="Oliver K."/>
            <person name="O'neil S."/>
            <person name="Pentony M."/>
            <person name="Pohl T.M."/>
            <person name="Price C."/>
            <person name="Purnelle B."/>
            <person name="Quail M.A."/>
            <person name="Rabbinowitsch E."/>
            <person name="Reinhardt R."/>
            <person name="Rieger M."/>
            <person name="Rinta J."/>
            <person name="Robben J."/>
            <person name="Robertson L."/>
            <person name="Ruiz J.C."/>
            <person name="Rutter S."/>
            <person name="Saunders D."/>
            <person name="Schafer M."/>
            <person name="Schein J."/>
            <person name="Schwartz D.C."/>
            <person name="Seeger K."/>
            <person name="Seyler A."/>
            <person name="Sharp S."/>
            <person name="Shin H."/>
            <person name="Sivam D."/>
            <person name="Squares R."/>
            <person name="Squares S."/>
            <person name="Tosato V."/>
            <person name="Vogt C."/>
            <person name="Volckaert G."/>
            <person name="Wambutt R."/>
            <person name="Warren T."/>
            <person name="Wedler H."/>
            <person name="Woodward J."/>
            <person name="Zhou S."/>
            <person name="Zimmermann W."/>
            <person name="Smith D.F."/>
            <person name="Blackwell J.M."/>
            <person name="Stuart K.D."/>
            <person name="Barrell B."/>
            <person name="Myler P.J."/>
        </authorList>
    </citation>
    <scope>NUCLEOTIDE SEQUENCE [LARGE SCALE GENOMIC DNA]</scope>
    <source>
        <strain evidence="5">MHOM/IL/81/Friedlin</strain>
    </source>
</reference>
<feature type="transmembrane region" description="Helical" evidence="3">
    <location>
        <begin position="1098"/>
        <end position="1118"/>
    </location>
</feature>
<keyword evidence="1" id="KW-0945">Host-virus interaction</keyword>
<evidence type="ECO:0000256" key="3">
    <source>
        <dbReference type="SAM" id="Phobius"/>
    </source>
</evidence>
<feature type="region of interest" description="Disordered" evidence="2">
    <location>
        <begin position="68"/>
        <end position="87"/>
    </location>
</feature>
<proteinExistence type="predicted"/>
<feature type="region of interest" description="Disordered" evidence="2">
    <location>
        <begin position="963"/>
        <end position="999"/>
    </location>
</feature>
<dbReference type="VEuPathDB" id="TriTrypDB:LMJSD75_310025200"/>
<keyword evidence="3" id="KW-0812">Transmembrane</keyword>
<dbReference type="VEuPathDB" id="TriTrypDB:LMJLV39_310025700"/>
<dbReference type="Proteomes" id="UP000000542">
    <property type="component" value="Chromosome 31"/>
</dbReference>
<feature type="compositionally biased region" description="Low complexity" evidence="2">
    <location>
        <begin position="1"/>
        <end position="12"/>
    </location>
</feature>
<feature type="region of interest" description="Disordered" evidence="2">
    <location>
        <begin position="1"/>
        <end position="20"/>
    </location>
</feature>
<feature type="compositionally biased region" description="Low complexity" evidence="2">
    <location>
        <begin position="963"/>
        <end position="972"/>
    </location>
</feature>
<feature type="region of interest" description="Disordered" evidence="2">
    <location>
        <begin position="341"/>
        <end position="378"/>
    </location>
</feature>
<feature type="transmembrane region" description="Helical" evidence="3">
    <location>
        <begin position="1045"/>
        <end position="1068"/>
    </location>
</feature>
<evidence type="ECO:0000256" key="2">
    <source>
        <dbReference type="SAM" id="MobiDB-lite"/>
    </source>
</evidence>
<dbReference type="PANTHER" id="PTHR13037:SF24">
    <property type="entry name" value="POLYCOMB PROTEIN PCL-RELATED"/>
    <property type="match status" value="1"/>
</dbReference>
<accession>Q4Q685</accession>
<evidence type="ECO:0000313" key="4">
    <source>
        <dbReference type="EMBL" id="CAJ08365.1"/>
    </source>
</evidence>
<dbReference type="AlphaFoldDB" id="Q4Q685"/>
<dbReference type="VEuPathDB" id="TriTrypDB:LMJFC_310028500"/>
<feature type="compositionally biased region" description="Basic and acidic residues" evidence="2">
    <location>
        <begin position="860"/>
        <end position="872"/>
    </location>
</feature>
<evidence type="ECO:0000256" key="1">
    <source>
        <dbReference type="ARBA" id="ARBA00022581"/>
    </source>
</evidence>